<gene>
    <name evidence="3" type="ORF">AB6713_07905</name>
</gene>
<dbReference type="InterPro" id="IPR002048">
    <property type="entry name" value="EF_hand_dom"/>
</dbReference>
<feature type="signal peptide" evidence="1">
    <location>
        <begin position="1"/>
        <end position="22"/>
    </location>
</feature>
<dbReference type="PROSITE" id="PS00018">
    <property type="entry name" value="EF_HAND_1"/>
    <property type="match status" value="1"/>
</dbReference>
<evidence type="ECO:0000313" key="3">
    <source>
        <dbReference type="EMBL" id="MEZ0474542.1"/>
    </source>
</evidence>
<name>A0ABV4HS75_9GAMM</name>
<dbReference type="InterPro" id="IPR011992">
    <property type="entry name" value="EF-hand-dom_pair"/>
</dbReference>
<dbReference type="Proteomes" id="UP001566331">
    <property type="component" value="Unassembled WGS sequence"/>
</dbReference>
<dbReference type="Gene3D" id="1.10.238.10">
    <property type="entry name" value="EF-hand"/>
    <property type="match status" value="1"/>
</dbReference>
<dbReference type="PROSITE" id="PS50222">
    <property type="entry name" value="EF_HAND_2"/>
    <property type="match status" value="1"/>
</dbReference>
<accession>A0ABV4HS75</accession>
<dbReference type="Pfam" id="PF13202">
    <property type="entry name" value="EF-hand_5"/>
    <property type="match status" value="2"/>
</dbReference>
<dbReference type="InterPro" id="IPR018247">
    <property type="entry name" value="EF_Hand_1_Ca_BS"/>
</dbReference>
<evidence type="ECO:0000256" key="1">
    <source>
        <dbReference type="SAM" id="SignalP"/>
    </source>
</evidence>
<protein>
    <submittedName>
        <fullName evidence="3">EF-hand domain-containing protein</fullName>
    </submittedName>
</protein>
<keyword evidence="1" id="KW-0732">Signal</keyword>
<comment type="caution">
    <text evidence="3">The sequence shown here is derived from an EMBL/GenBank/DDBJ whole genome shotgun (WGS) entry which is preliminary data.</text>
</comment>
<proteinExistence type="predicted"/>
<keyword evidence="4" id="KW-1185">Reference proteome</keyword>
<reference evidence="3 4" key="1">
    <citation type="submission" date="2024-07" db="EMBL/GenBank/DDBJ databases">
        <title>Luteimonas salilacus sp. nov., isolated from the shore soil of Salt Lake in Tibet of China.</title>
        <authorList>
            <person name="Zhang X."/>
            <person name="Li A."/>
        </authorList>
    </citation>
    <scope>NUCLEOTIDE SEQUENCE [LARGE SCALE GENOMIC DNA]</scope>
    <source>
        <strain evidence="3 4">B3-2-R+30</strain>
    </source>
</reference>
<feature type="chain" id="PRO_5047419347" evidence="1">
    <location>
        <begin position="23"/>
        <end position="127"/>
    </location>
</feature>
<dbReference type="SUPFAM" id="SSF47473">
    <property type="entry name" value="EF-hand"/>
    <property type="match status" value="1"/>
</dbReference>
<feature type="domain" description="EF-hand" evidence="2">
    <location>
        <begin position="69"/>
        <end position="104"/>
    </location>
</feature>
<evidence type="ECO:0000259" key="2">
    <source>
        <dbReference type="PROSITE" id="PS50222"/>
    </source>
</evidence>
<sequence length="127" mass="13409">MHTIAIAATALALSLATASAVAQVQTAPLPEPPETTAVTRDRARQTGIATFELPGRQQVIVRSFEPDTALPDSYRISFEALDTDGDGFIDRGEAAAHSTLAGEFRGVDVDGDGKLSRAELVGWTGER</sequence>
<dbReference type="CDD" id="cd00051">
    <property type="entry name" value="EFh"/>
    <property type="match status" value="1"/>
</dbReference>
<evidence type="ECO:0000313" key="4">
    <source>
        <dbReference type="Proteomes" id="UP001566331"/>
    </source>
</evidence>
<organism evidence="3 4">
    <name type="scientific">Luteimonas salinilitoris</name>
    <dbReference type="NCBI Taxonomy" id="3237697"/>
    <lineage>
        <taxon>Bacteria</taxon>
        <taxon>Pseudomonadati</taxon>
        <taxon>Pseudomonadota</taxon>
        <taxon>Gammaproteobacteria</taxon>
        <taxon>Lysobacterales</taxon>
        <taxon>Lysobacteraceae</taxon>
        <taxon>Luteimonas</taxon>
    </lineage>
</organism>
<dbReference type="EMBL" id="JBFWIC010000008">
    <property type="protein sequence ID" value="MEZ0474542.1"/>
    <property type="molecule type" value="Genomic_DNA"/>
</dbReference>
<dbReference type="RefSeq" id="WP_370563861.1">
    <property type="nucleotide sequence ID" value="NZ_JBFWIB010000005.1"/>
</dbReference>